<dbReference type="InterPro" id="IPR001173">
    <property type="entry name" value="Glyco_trans_2-like"/>
</dbReference>
<dbReference type="GO" id="GO:0004582">
    <property type="term" value="F:dolichyl-phosphate beta-D-mannosyltransferase activity"/>
    <property type="evidence" value="ECO:0007669"/>
    <property type="project" value="InterPro"/>
</dbReference>
<evidence type="ECO:0000259" key="4">
    <source>
        <dbReference type="Pfam" id="PF00535"/>
    </source>
</evidence>
<dbReference type="PANTHER" id="PTHR43398">
    <property type="entry name" value="DOLICHOL-PHOSPHATE MANNOSYLTRANSFERASE SUBUNIT 1"/>
    <property type="match status" value="1"/>
</dbReference>
<dbReference type="InterPro" id="IPR029044">
    <property type="entry name" value="Nucleotide-diphossugar_trans"/>
</dbReference>
<protein>
    <submittedName>
        <fullName evidence="5">Dolichyl-phosphate beta-D-mannosyltransferase</fullName>
    </submittedName>
</protein>
<comment type="similarity">
    <text evidence="1">Belongs to the glycosyltransferase 2 family.</text>
</comment>
<feature type="domain" description="Glycosyltransferase 2-like" evidence="4">
    <location>
        <begin position="16"/>
        <end position="188"/>
    </location>
</feature>
<dbReference type="CDD" id="cd06442">
    <property type="entry name" value="DPM1_like"/>
    <property type="match status" value="1"/>
</dbReference>
<comment type="caution">
    <text evidence="5">The sequence shown here is derived from an EMBL/GenBank/DDBJ whole genome shotgun (WGS) entry which is preliminary data.</text>
</comment>
<dbReference type="GO" id="GO:0009247">
    <property type="term" value="P:glycolipid biosynthetic process"/>
    <property type="evidence" value="ECO:0007669"/>
    <property type="project" value="TreeGrafter"/>
</dbReference>
<gene>
    <name evidence="5" type="ORF">BSZ37_15335</name>
</gene>
<evidence type="ECO:0000313" key="6">
    <source>
        <dbReference type="Proteomes" id="UP000216339"/>
    </source>
</evidence>
<dbReference type="Gene3D" id="3.90.550.10">
    <property type="entry name" value="Spore Coat Polysaccharide Biosynthesis Protein SpsA, Chain A"/>
    <property type="match status" value="1"/>
</dbReference>
<dbReference type="FunFam" id="3.90.550.10:FF:000122">
    <property type="entry name" value="Dolichol-phosphate mannosyltransferase subunit 1"/>
    <property type="match status" value="1"/>
</dbReference>
<keyword evidence="3 5" id="KW-0808">Transferase</keyword>
<dbReference type="GO" id="GO:0016020">
    <property type="term" value="C:membrane"/>
    <property type="evidence" value="ECO:0007669"/>
    <property type="project" value="GOC"/>
</dbReference>
<dbReference type="RefSeq" id="WP_179299672.1">
    <property type="nucleotide sequence ID" value="NZ_MQWD01000001.1"/>
</dbReference>
<evidence type="ECO:0000256" key="3">
    <source>
        <dbReference type="ARBA" id="ARBA00022679"/>
    </source>
</evidence>
<sequence>MPDVFLSPPAPGGAVVVVPTYNESGTVVAIVEAVLGLDGDFAILVVDDGSPDGTGDLVDGLRQQHPDRVGLLRRTGKLGLGTAYLDGFRHARDAGFAYFCEMDADFSHNPDDLPKLVQACRPPEAGGLGADVAIGSRYVDGLRVLNWPLSRLVLSVGAGVYTRAITRLPVRDVTAGFKCFRREVLEAIDFDRVKSNGYSFQIEMNYRAWKAGFRIVEVPIVFTERSEGESKMSSAIVREAMRKVWELRARALFGRL</sequence>
<dbReference type="InterPro" id="IPR039528">
    <property type="entry name" value="DPM1-like"/>
</dbReference>
<organism evidence="5 6">
    <name type="scientific">Rubrivirga marina</name>
    <dbReference type="NCBI Taxonomy" id="1196024"/>
    <lineage>
        <taxon>Bacteria</taxon>
        <taxon>Pseudomonadati</taxon>
        <taxon>Rhodothermota</taxon>
        <taxon>Rhodothermia</taxon>
        <taxon>Rhodothermales</taxon>
        <taxon>Rubricoccaceae</taxon>
        <taxon>Rubrivirga</taxon>
    </lineage>
</organism>
<dbReference type="SUPFAM" id="SSF53448">
    <property type="entry name" value="Nucleotide-diphospho-sugar transferases"/>
    <property type="match status" value="1"/>
</dbReference>
<dbReference type="PANTHER" id="PTHR43398:SF1">
    <property type="entry name" value="DOLICHOL-PHOSPHATE MANNOSYLTRANSFERASE SUBUNIT 1"/>
    <property type="match status" value="1"/>
</dbReference>
<name>A0A271J367_9BACT</name>
<evidence type="ECO:0000256" key="2">
    <source>
        <dbReference type="ARBA" id="ARBA00022676"/>
    </source>
</evidence>
<keyword evidence="6" id="KW-1185">Reference proteome</keyword>
<dbReference type="Pfam" id="PF00535">
    <property type="entry name" value="Glycos_transf_2"/>
    <property type="match status" value="1"/>
</dbReference>
<evidence type="ECO:0000256" key="1">
    <source>
        <dbReference type="ARBA" id="ARBA00006739"/>
    </source>
</evidence>
<dbReference type="EMBL" id="MQWD01000001">
    <property type="protein sequence ID" value="PAP77718.1"/>
    <property type="molecule type" value="Genomic_DNA"/>
</dbReference>
<dbReference type="Proteomes" id="UP000216339">
    <property type="component" value="Unassembled WGS sequence"/>
</dbReference>
<reference evidence="5 6" key="1">
    <citation type="submission" date="2016-11" db="EMBL/GenBank/DDBJ databases">
        <title>Study of marine rhodopsin-containing bacteria.</title>
        <authorList>
            <person name="Yoshizawa S."/>
            <person name="Kumagai Y."/>
            <person name="Kogure K."/>
        </authorList>
    </citation>
    <scope>NUCLEOTIDE SEQUENCE [LARGE SCALE GENOMIC DNA]</scope>
    <source>
        <strain evidence="5 6">SAORIC-28</strain>
    </source>
</reference>
<keyword evidence="2 5" id="KW-0328">Glycosyltransferase</keyword>
<evidence type="ECO:0000313" key="5">
    <source>
        <dbReference type="EMBL" id="PAP77718.1"/>
    </source>
</evidence>
<proteinExistence type="inferred from homology"/>
<accession>A0A271J367</accession>
<dbReference type="AlphaFoldDB" id="A0A271J367"/>